<reference evidence="3" key="1">
    <citation type="submission" date="2018-11" db="EMBL/GenBank/DDBJ databases">
        <authorList>
            <consortium name="Pathogen Informatics"/>
        </authorList>
    </citation>
    <scope>NUCLEOTIDE SEQUENCE</scope>
</reference>
<dbReference type="SUPFAM" id="SSF46565">
    <property type="entry name" value="Chaperone J-domain"/>
    <property type="match status" value="1"/>
</dbReference>
<dbReference type="Proteomes" id="UP000784294">
    <property type="component" value="Unassembled WGS sequence"/>
</dbReference>
<dbReference type="GO" id="GO:0008320">
    <property type="term" value="F:protein transmembrane transporter activity"/>
    <property type="evidence" value="ECO:0007669"/>
    <property type="project" value="TreeGrafter"/>
</dbReference>
<evidence type="ECO:0000259" key="2">
    <source>
        <dbReference type="PROSITE" id="PS50076"/>
    </source>
</evidence>
<dbReference type="EMBL" id="CAAALY010256668">
    <property type="protein sequence ID" value="VEL38028.1"/>
    <property type="molecule type" value="Genomic_DNA"/>
</dbReference>
<dbReference type="SMART" id="SM00271">
    <property type="entry name" value="DnaJ"/>
    <property type="match status" value="1"/>
</dbReference>
<evidence type="ECO:0000313" key="3">
    <source>
        <dbReference type="EMBL" id="VEL38028.1"/>
    </source>
</evidence>
<accession>A0A448XJ96</accession>
<dbReference type="PROSITE" id="PS50076">
    <property type="entry name" value="DNAJ_2"/>
    <property type="match status" value="1"/>
</dbReference>
<feature type="transmembrane region" description="Helical" evidence="1">
    <location>
        <begin position="68"/>
        <end position="86"/>
    </location>
</feature>
<dbReference type="GO" id="GO:0006614">
    <property type="term" value="P:SRP-dependent cotranslational protein targeting to membrane"/>
    <property type="evidence" value="ECO:0007669"/>
    <property type="project" value="TreeGrafter"/>
</dbReference>
<dbReference type="Pfam" id="PF00226">
    <property type="entry name" value="DnaJ"/>
    <property type="match status" value="1"/>
</dbReference>
<keyword evidence="1" id="KW-1133">Transmembrane helix</keyword>
<feature type="transmembrane region" description="Helical" evidence="1">
    <location>
        <begin position="144"/>
        <end position="164"/>
    </location>
</feature>
<dbReference type="PRINTS" id="PR00625">
    <property type="entry name" value="JDOMAIN"/>
</dbReference>
<dbReference type="InterPro" id="IPR001623">
    <property type="entry name" value="DnaJ_domain"/>
</dbReference>
<evidence type="ECO:0000313" key="4">
    <source>
        <dbReference type="Proteomes" id="UP000784294"/>
    </source>
</evidence>
<organism evidence="3 4">
    <name type="scientific">Protopolystoma xenopodis</name>
    <dbReference type="NCBI Taxonomy" id="117903"/>
    <lineage>
        <taxon>Eukaryota</taxon>
        <taxon>Metazoa</taxon>
        <taxon>Spiralia</taxon>
        <taxon>Lophotrochozoa</taxon>
        <taxon>Platyhelminthes</taxon>
        <taxon>Monogenea</taxon>
        <taxon>Polyopisthocotylea</taxon>
        <taxon>Polystomatidea</taxon>
        <taxon>Polystomatidae</taxon>
        <taxon>Protopolystoma</taxon>
    </lineage>
</organism>
<dbReference type="AlphaFoldDB" id="A0A448XJ96"/>
<name>A0A448XJ96_9PLAT</name>
<evidence type="ECO:0000256" key="1">
    <source>
        <dbReference type="SAM" id="Phobius"/>
    </source>
</evidence>
<keyword evidence="4" id="KW-1185">Reference proteome</keyword>
<protein>
    <recommendedName>
        <fullName evidence="2">J domain-containing protein</fullName>
    </recommendedName>
</protein>
<keyword evidence="1" id="KW-0812">Transmembrane</keyword>
<dbReference type="CDD" id="cd06257">
    <property type="entry name" value="DnaJ"/>
    <property type="match status" value="1"/>
</dbReference>
<gene>
    <name evidence="3" type="ORF">PXEA_LOCUS31468</name>
</gene>
<dbReference type="GO" id="GO:0003723">
    <property type="term" value="F:RNA binding"/>
    <property type="evidence" value="ECO:0007669"/>
    <property type="project" value="TreeGrafter"/>
</dbReference>
<dbReference type="InterPro" id="IPR036869">
    <property type="entry name" value="J_dom_sf"/>
</dbReference>
<dbReference type="GO" id="GO:0031207">
    <property type="term" value="C:Sec62/Sec63 complex"/>
    <property type="evidence" value="ECO:0007669"/>
    <property type="project" value="TreeGrafter"/>
</dbReference>
<sequence>MVASYTVILLPFTYFFWPSGETKGSLSYYVTIDVDVSEQNRRKCLCQACQVKRHVIRSQNPGKKLKRLFLKFLFIFAWALFAYLLYQLSKLESSCPAFDPFSELEIDKSASLSEIRKAYKSLSLKYHPDKSGDERKFIQISRAYAAYVIFAYVLLFMFLLPIGVVFMHQIWGIIVVAELLFRVTKNYIPRRKMLAVTISPTTIYPQLVTLLL</sequence>
<dbReference type="Gene3D" id="1.10.287.110">
    <property type="entry name" value="DnaJ domain"/>
    <property type="match status" value="1"/>
</dbReference>
<dbReference type="PANTHER" id="PTHR24075">
    <property type="entry name" value="SEC63 DOMAIN-CONTAINING"/>
    <property type="match status" value="1"/>
</dbReference>
<proteinExistence type="predicted"/>
<feature type="domain" description="J" evidence="2">
    <location>
        <begin position="99"/>
        <end position="155"/>
    </location>
</feature>
<dbReference type="OrthoDB" id="1734229at2759"/>
<dbReference type="GO" id="GO:0006620">
    <property type="term" value="P:post-translational protein targeting to endoplasmic reticulum membrane"/>
    <property type="evidence" value="ECO:0007669"/>
    <property type="project" value="TreeGrafter"/>
</dbReference>
<comment type="caution">
    <text evidence="3">The sequence shown here is derived from an EMBL/GenBank/DDBJ whole genome shotgun (WGS) entry which is preliminary data.</text>
</comment>
<dbReference type="PANTHER" id="PTHR24075:SF0">
    <property type="entry name" value="TRANSLOCATION PROTEIN SEC63 HOMOLOG"/>
    <property type="match status" value="1"/>
</dbReference>
<keyword evidence="1" id="KW-0472">Membrane</keyword>